<dbReference type="EMBL" id="JAPUUL010000441">
    <property type="protein sequence ID" value="KAJ8130699.1"/>
    <property type="molecule type" value="Genomic_DNA"/>
</dbReference>
<dbReference type="Proteomes" id="UP001153332">
    <property type="component" value="Unassembled WGS sequence"/>
</dbReference>
<organism evidence="1 2">
    <name type="scientific">Lasiodiplodia mahajangana</name>
    <dbReference type="NCBI Taxonomy" id="1108764"/>
    <lineage>
        <taxon>Eukaryota</taxon>
        <taxon>Fungi</taxon>
        <taxon>Dikarya</taxon>
        <taxon>Ascomycota</taxon>
        <taxon>Pezizomycotina</taxon>
        <taxon>Dothideomycetes</taxon>
        <taxon>Dothideomycetes incertae sedis</taxon>
        <taxon>Botryosphaeriales</taxon>
        <taxon>Botryosphaeriaceae</taxon>
        <taxon>Lasiodiplodia</taxon>
    </lineage>
</organism>
<reference evidence="1" key="1">
    <citation type="submission" date="2022-12" db="EMBL/GenBank/DDBJ databases">
        <title>Genome Sequence of Lasiodiplodia mahajangana.</title>
        <authorList>
            <person name="Buettner E."/>
        </authorList>
    </citation>
    <scope>NUCLEOTIDE SEQUENCE</scope>
    <source>
        <strain evidence="1">VT137</strain>
    </source>
</reference>
<comment type="caution">
    <text evidence="1">The sequence shown here is derived from an EMBL/GenBank/DDBJ whole genome shotgun (WGS) entry which is preliminary data.</text>
</comment>
<evidence type="ECO:0000313" key="1">
    <source>
        <dbReference type="EMBL" id="KAJ8130699.1"/>
    </source>
</evidence>
<gene>
    <name evidence="1" type="ORF">O1611_g2927</name>
</gene>
<sequence length="81" mass="8747">MRHVSLLLAILVCQTLGSPVKRANAVLDDPVVSGDDEAVVYAWEASSKFKDSARVASRANTMPVGSDDEAVVYAWRPAEDQ</sequence>
<evidence type="ECO:0000313" key="2">
    <source>
        <dbReference type="Proteomes" id="UP001153332"/>
    </source>
</evidence>
<name>A0ACC2JT66_9PEZI</name>
<keyword evidence="2" id="KW-1185">Reference proteome</keyword>
<proteinExistence type="predicted"/>
<protein>
    <submittedName>
        <fullName evidence="1">Uncharacterized protein</fullName>
    </submittedName>
</protein>
<accession>A0ACC2JT66</accession>